<organism evidence="4 5">
    <name type="scientific">Anthostomella pinea</name>
    <dbReference type="NCBI Taxonomy" id="933095"/>
    <lineage>
        <taxon>Eukaryota</taxon>
        <taxon>Fungi</taxon>
        <taxon>Dikarya</taxon>
        <taxon>Ascomycota</taxon>
        <taxon>Pezizomycotina</taxon>
        <taxon>Sordariomycetes</taxon>
        <taxon>Xylariomycetidae</taxon>
        <taxon>Xylariales</taxon>
        <taxon>Xylariaceae</taxon>
        <taxon>Anthostomella</taxon>
    </lineage>
</organism>
<protein>
    <submittedName>
        <fullName evidence="4">Uu.00g143680.m01.CDS01</fullName>
    </submittedName>
</protein>
<dbReference type="Gene3D" id="3.30.160.60">
    <property type="entry name" value="Classic Zinc Finger"/>
    <property type="match status" value="2"/>
</dbReference>
<evidence type="ECO:0000313" key="5">
    <source>
        <dbReference type="Proteomes" id="UP001295740"/>
    </source>
</evidence>
<dbReference type="PROSITE" id="PS50157">
    <property type="entry name" value="ZINC_FINGER_C2H2_2"/>
    <property type="match status" value="1"/>
</dbReference>
<keyword evidence="5" id="KW-1185">Reference proteome</keyword>
<reference evidence="4" key="1">
    <citation type="submission" date="2023-10" db="EMBL/GenBank/DDBJ databases">
        <authorList>
            <person name="Hackl T."/>
        </authorList>
    </citation>
    <scope>NUCLEOTIDE SEQUENCE</scope>
</reference>
<feature type="compositionally biased region" description="Basic and acidic residues" evidence="2">
    <location>
        <begin position="87"/>
        <end position="104"/>
    </location>
</feature>
<dbReference type="Pfam" id="PF00096">
    <property type="entry name" value="zf-C2H2"/>
    <property type="match status" value="1"/>
</dbReference>
<dbReference type="EMBL" id="CAUWAG010000012">
    <property type="protein sequence ID" value="CAJ2509342.1"/>
    <property type="molecule type" value="Genomic_DNA"/>
</dbReference>
<proteinExistence type="predicted"/>
<keyword evidence="1" id="KW-0862">Zinc</keyword>
<evidence type="ECO:0000313" key="4">
    <source>
        <dbReference type="EMBL" id="CAJ2509342.1"/>
    </source>
</evidence>
<evidence type="ECO:0000256" key="2">
    <source>
        <dbReference type="SAM" id="MobiDB-lite"/>
    </source>
</evidence>
<sequence>MVHGHVLPEVLPPPFRPLVLGSGARNAVSGAEEKLDRYRIEHLRQCSGYHGCDQTFADSAELGKHMLTHTTRRGPPFACTYGGSDRSYSREDTLSDHMRQHLLP</sequence>
<comment type="caution">
    <text evidence="4">The sequence shown here is derived from an EMBL/GenBank/DDBJ whole genome shotgun (WGS) entry which is preliminary data.</text>
</comment>
<evidence type="ECO:0000259" key="3">
    <source>
        <dbReference type="PROSITE" id="PS50157"/>
    </source>
</evidence>
<dbReference type="Proteomes" id="UP001295740">
    <property type="component" value="Unassembled WGS sequence"/>
</dbReference>
<evidence type="ECO:0000256" key="1">
    <source>
        <dbReference type="PROSITE-ProRule" id="PRU00042"/>
    </source>
</evidence>
<feature type="region of interest" description="Disordered" evidence="2">
    <location>
        <begin position="78"/>
        <end position="104"/>
    </location>
</feature>
<dbReference type="AlphaFoldDB" id="A0AAI8VRW4"/>
<dbReference type="GO" id="GO:0008270">
    <property type="term" value="F:zinc ion binding"/>
    <property type="evidence" value="ECO:0007669"/>
    <property type="project" value="UniProtKB-KW"/>
</dbReference>
<dbReference type="InterPro" id="IPR013087">
    <property type="entry name" value="Znf_C2H2_type"/>
</dbReference>
<feature type="domain" description="C2H2-type" evidence="3">
    <location>
        <begin position="44"/>
        <end position="74"/>
    </location>
</feature>
<dbReference type="SUPFAM" id="SSF57667">
    <property type="entry name" value="beta-beta-alpha zinc fingers"/>
    <property type="match status" value="1"/>
</dbReference>
<accession>A0AAI8VRW4</accession>
<name>A0AAI8VRW4_9PEZI</name>
<keyword evidence="1" id="KW-0479">Metal-binding</keyword>
<keyword evidence="1" id="KW-0863">Zinc-finger</keyword>
<gene>
    <name evidence="4" type="ORF">KHLLAP_LOCUS9810</name>
</gene>
<dbReference type="InterPro" id="IPR036236">
    <property type="entry name" value="Znf_C2H2_sf"/>
</dbReference>